<sequence length="248" mass="28413">MYLGLWGGKAAMTTDFIEIYEHALRRELCEEIRHRFEASNRKSDGRIGHGVDKSKKNSTDITITGLSEWSDLHSQILDSTLRHLMLYIRKYPYLVTSAFALSWQEPATGVVRPLTASDVGAASDLELAEYLFRVFRPGAINVQKYSKSVGGYYYWHSEIYPRDPAAETLHRVLLFMFYLNDVERGGETEFLYQERKLKPTSGTMVIAPAGFTHTHRGNVPESHDKYILSSWILFNRAEQLYARKPNPG</sequence>
<dbReference type="EMBL" id="BJCI01000102">
    <property type="protein sequence ID" value="GCL52389.1"/>
    <property type="molecule type" value="Genomic_DNA"/>
</dbReference>
<dbReference type="Pfam" id="PF13640">
    <property type="entry name" value="2OG-FeII_Oxy_3"/>
    <property type="match status" value="1"/>
</dbReference>
<dbReference type="InterPro" id="IPR044862">
    <property type="entry name" value="Pro_4_hyd_alph_FE2OG_OXY"/>
</dbReference>
<name>A0A6H9GQX1_MICAE</name>
<evidence type="ECO:0000313" key="3">
    <source>
        <dbReference type="Proteomes" id="UP000435041"/>
    </source>
</evidence>
<protein>
    <submittedName>
        <fullName evidence="2">2-oxoglutarate-Fe(II) oxygenase family enzyme</fullName>
    </submittedName>
</protein>
<comment type="caution">
    <text evidence="2">The sequence shown here is derived from an EMBL/GenBank/DDBJ whole genome shotgun (WGS) entry which is preliminary data.</text>
</comment>
<reference evidence="2 3" key="1">
    <citation type="submission" date="2019-02" db="EMBL/GenBank/DDBJ databases">
        <title>Draft genome sequence of Arthrospira platensis NIES-3804.</title>
        <authorList>
            <person name="Yamaguchi H."/>
            <person name="Suzuki S."/>
            <person name="Kawachi M."/>
        </authorList>
    </citation>
    <scope>NUCLEOTIDE SEQUENCE [LARGE SCALE GENOMIC DNA]</scope>
    <source>
        <strain evidence="2 3">NIES-3804</strain>
    </source>
</reference>
<evidence type="ECO:0000259" key="1">
    <source>
        <dbReference type="Pfam" id="PF13640"/>
    </source>
</evidence>
<accession>A0A6H9GQX1</accession>
<organism evidence="2 3">
    <name type="scientific">Microcystis aeruginosa NIES-3804</name>
    <dbReference type="NCBI Taxonomy" id="2517783"/>
    <lineage>
        <taxon>Bacteria</taxon>
        <taxon>Bacillati</taxon>
        <taxon>Cyanobacteriota</taxon>
        <taxon>Cyanophyceae</taxon>
        <taxon>Oscillatoriophycideae</taxon>
        <taxon>Chroococcales</taxon>
        <taxon>Microcystaceae</taxon>
        <taxon>Microcystis</taxon>
    </lineage>
</organism>
<dbReference type="AlphaFoldDB" id="A0A6H9GQX1"/>
<evidence type="ECO:0000313" key="2">
    <source>
        <dbReference type="EMBL" id="GCL52389.1"/>
    </source>
</evidence>
<proteinExistence type="predicted"/>
<feature type="domain" description="Prolyl 4-hydroxylase alpha subunit Fe(2+) 2OG dioxygenase" evidence="1">
    <location>
        <begin position="141"/>
        <end position="232"/>
    </location>
</feature>
<dbReference type="Proteomes" id="UP000435041">
    <property type="component" value="Unassembled WGS sequence"/>
</dbReference>
<gene>
    <name evidence="2" type="ORF">NIES3804_39790</name>
</gene>
<dbReference type="Gene3D" id="2.60.120.620">
    <property type="entry name" value="q2cbj1_9rhob like domain"/>
    <property type="match status" value="1"/>
</dbReference>